<organism evidence="1">
    <name type="scientific">marine sediment metagenome</name>
    <dbReference type="NCBI Taxonomy" id="412755"/>
    <lineage>
        <taxon>unclassified sequences</taxon>
        <taxon>metagenomes</taxon>
        <taxon>ecological metagenomes</taxon>
    </lineage>
</organism>
<accession>A0A0F8Y335</accession>
<evidence type="ECO:0000313" key="1">
    <source>
        <dbReference type="EMBL" id="KKK67970.1"/>
    </source>
</evidence>
<reference evidence="1" key="1">
    <citation type="journal article" date="2015" name="Nature">
        <title>Complex archaea that bridge the gap between prokaryotes and eukaryotes.</title>
        <authorList>
            <person name="Spang A."/>
            <person name="Saw J.H."/>
            <person name="Jorgensen S.L."/>
            <person name="Zaremba-Niedzwiedzka K."/>
            <person name="Martijn J."/>
            <person name="Lind A.E."/>
            <person name="van Eijk R."/>
            <person name="Schleper C."/>
            <person name="Guy L."/>
            <person name="Ettema T.J."/>
        </authorList>
    </citation>
    <scope>NUCLEOTIDE SEQUENCE</scope>
</reference>
<sequence length="61" mass="7189">MEWQPEVKELYDKVVLNMPEMVRPVIKPQLFENAEKKCEERRGKMVAEVDLIVALFEITPT</sequence>
<comment type="caution">
    <text evidence="1">The sequence shown here is derived from an EMBL/GenBank/DDBJ whole genome shotgun (WGS) entry which is preliminary data.</text>
</comment>
<protein>
    <recommendedName>
        <fullName evidence="2">Light-independent protochlorophyllide reductase subunit B-like C-terminal domain-containing protein</fullName>
    </recommendedName>
</protein>
<name>A0A0F8Y335_9ZZZZ</name>
<gene>
    <name evidence="1" type="ORF">LCGC14_2948760</name>
</gene>
<evidence type="ECO:0008006" key="2">
    <source>
        <dbReference type="Google" id="ProtNLM"/>
    </source>
</evidence>
<proteinExistence type="predicted"/>
<dbReference type="EMBL" id="LAZR01059352">
    <property type="protein sequence ID" value="KKK67970.1"/>
    <property type="molecule type" value="Genomic_DNA"/>
</dbReference>
<dbReference type="AlphaFoldDB" id="A0A0F8Y335"/>
<feature type="non-terminal residue" evidence="1">
    <location>
        <position position="61"/>
    </location>
</feature>